<dbReference type="PANTHER" id="PTHR24287">
    <property type="entry name" value="P450, PUTATIVE (EUROFUNG)-RELATED"/>
    <property type="match status" value="1"/>
</dbReference>
<dbReference type="RefSeq" id="XP_066716019.1">
    <property type="nucleotide sequence ID" value="XM_066856750.1"/>
</dbReference>
<dbReference type="GeneID" id="92089813"/>
<comment type="similarity">
    <text evidence="2">Belongs to the cytochrome P450 family.</text>
</comment>
<dbReference type="Pfam" id="PF00067">
    <property type="entry name" value="p450"/>
    <property type="match status" value="1"/>
</dbReference>
<name>A0ABR1VBZ4_9PEZI</name>
<dbReference type="InterPro" id="IPR036396">
    <property type="entry name" value="Cyt_P450_sf"/>
</dbReference>
<evidence type="ECO:0000256" key="4">
    <source>
        <dbReference type="ARBA" id="ARBA00023002"/>
    </source>
</evidence>
<dbReference type="InterPro" id="IPR047146">
    <property type="entry name" value="Cyt_P450_E_CYP52_fungi"/>
</dbReference>
<evidence type="ECO:0000256" key="6">
    <source>
        <dbReference type="ARBA" id="ARBA00023033"/>
    </source>
</evidence>
<accession>A0ABR1VBZ4</accession>
<keyword evidence="3" id="KW-0479">Metal-binding</keyword>
<organism evidence="7 8">
    <name type="scientific">Apiospora phragmitis</name>
    <dbReference type="NCBI Taxonomy" id="2905665"/>
    <lineage>
        <taxon>Eukaryota</taxon>
        <taxon>Fungi</taxon>
        <taxon>Dikarya</taxon>
        <taxon>Ascomycota</taxon>
        <taxon>Pezizomycotina</taxon>
        <taxon>Sordariomycetes</taxon>
        <taxon>Xylariomycetidae</taxon>
        <taxon>Amphisphaeriales</taxon>
        <taxon>Apiosporaceae</taxon>
        <taxon>Apiospora</taxon>
    </lineage>
</organism>
<dbReference type="EMBL" id="JAQQWL010000006">
    <property type="protein sequence ID" value="KAK8068725.1"/>
    <property type="molecule type" value="Genomic_DNA"/>
</dbReference>
<sequence>MDALVDRKFQEIAKTTFPDPPRGAEDMRRSLLDDPVRYTDDPLELRDAMITVSFSNDSLAGIMAATPRFLSRHEDVYKKLRRSVLDTVGYEEPTYQQIAGFSYLQQVTNELPTGVGPKSKDSLLVKKGQPLVLSTWVAQRHTKNFGDDAMDIRPERWDDQPVDAPGYLPFLIGPRTCSGRK</sequence>
<evidence type="ECO:0000256" key="2">
    <source>
        <dbReference type="ARBA" id="ARBA00010617"/>
    </source>
</evidence>
<keyword evidence="4" id="KW-0560">Oxidoreductase</keyword>
<dbReference type="PANTHER" id="PTHR24287:SF17">
    <property type="entry name" value="P450, PUTATIVE (EUROFUNG)-RELATED"/>
    <property type="match status" value="1"/>
</dbReference>
<keyword evidence="6" id="KW-0503">Monooxygenase</keyword>
<keyword evidence="8" id="KW-1185">Reference proteome</keyword>
<evidence type="ECO:0000313" key="8">
    <source>
        <dbReference type="Proteomes" id="UP001480595"/>
    </source>
</evidence>
<keyword evidence="5" id="KW-0408">Iron</keyword>
<evidence type="ECO:0000256" key="5">
    <source>
        <dbReference type="ARBA" id="ARBA00023004"/>
    </source>
</evidence>
<evidence type="ECO:0000313" key="7">
    <source>
        <dbReference type="EMBL" id="KAK8068725.1"/>
    </source>
</evidence>
<evidence type="ECO:0000256" key="3">
    <source>
        <dbReference type="ARBA" id="ARBA00022723"/>
    </source>
</evidence>
<dbReference type="Proteomes" id="UP001480595">
    <property type="component" value="Unassembled WGS sequence"/>
</dbReference>
<dbReference type="SUPFAM" id="SSF48264">
    <property type="entry name" value="Cytochrome P450"/>
    <property type="match status" value="1"/>
</dbReference>
<evidence type="ECO:0000256" key="1">
    <source>
        <dbReference type="ARBA" id="ARBA00001971"/>
    </source>
</evidence>
<comment type="cofactor">
    <cofactor evidence="1">
        <name>heme</name>
        <dbReference type="ChEBI" id="CHEBI:30413"/>
    </cofactor>
</comment>
<reference evidence="7 8" key="1">
    <citation type="submission" date="2023-01" db="EMBL/GenBank/DDBJ databases">
        <title>Analysis of 21 Apiospora genomes using comparative genomics revels a genus with tremendous synthesis potential of carbohydrate active enzymes and secondary metabolites.</title>
        <authorList>
            <person name="Sorensen T."/>
        </authorList>
    </citation>
    <scope>NUCLEOTIDE SEQUENCE [LARGE SCALE GENOMIC DNA]</scope>
    <source>
        <strain evidence="7 8">CBS 135458</strain>
    </source>
</reference>
<proteinExistence type="inferred from homology"/>
<dbReference type="Gene3D" id="1.10.630.10">
    <property type="entry name" value="Cytochrome P450"/>
    <property type="match status" value="1"/>
</dbReference>
<gene>
    <name evidence="7" type="ORF">PG994_005341</name>
</gene>
<protein>
    <submittedName>
        <fullName evidence="7">Cytochrome P450 alkane hydroxylase</fullName>
    </submittedName>
</protein>
<comment type="caution">
    <text evidence="7">The sequence shown here is derived from an EMBL/GenBank/DDBJ whole genome shotgun (WGS) entry which is preliminary data.</text>
</comment>
<dbReference type="InterPro" id="IPR001128">
    <property type="entry name" value="Cyt_P450"/>
</dbReference>